<accession>A0ABT4MKV6</accession>
<evidence type="ECO:0000256" key="1">
    <source>
        <dbReference type="SAM" id="MobiDB-lite"/>
    </source>
</evidence>
<feature type="transmembrane region" description="Helical" evidence="2">
    <location>
        <begin position="167"/>
        <end position="186"/>
    </location>
</feature>
<dbReference type="EMBL" id="JAPWIJ010000012">
    <property type="protein sequence ID" value="MCZ4521612.1"/>
    <property type="molecule type" value="Genomic_DNA"/>
</dbReference>
<keyword evidence="4" id="KW-1185">Reference proteome</keyword>
<feature type="transmembrane region" description="Helical" evidence="2">
    <location>
        <begin position="112"/>
        <end position="132"/>
    </location>
</feature>
<dbReference type="SUPFAM" id="SSF55874">
    <property type="entry name" value="ATPase domain of HSP90 chaperone/DNA topoisomerase II/histidine kinase"/>
    <property type="match status" value="1"/>
</dbReference>
<feature type="transmembrane region" description="Helical" evidence="2">
    <location>
        <begin position="494"/>
        <end position="513"/>
    </location>
</feature>
<proteinExistence type="predicted"/>
<feature type="region of interest" description="Disordered" evidence="1">
    <location>
        <begin position="792"/>
        <end position="812"/>
    </location>
</feature>
<evidence type="ECO:0008006" key="5">
    <source>
        <dbReference type="Google" id="ProtNLM"/>
    </source>
</evidence>
<organism evidence="3 4">
    <name type="scientific">Rhodococcus ruber</name>
    <dbReference type="NCBI Taxonomy" id="1830"/>
    <lineage>
        <taxon>Bacteria</taxon>
        <taxon>Bacillati</taxon>
        <taxon>Actinomycetota</taxon>
        <taxon>Actinomycetes</taxon>
        <taxon>Mycobacteriales</taxon>
        <taxon>Nocardiaceae</taxon>
        <taxon>Rhodococcus</taxon>
    </lineage>
</organism>
<dbReference type="Gene3D" id="3.30.565.10">
    <property type="entry name" value="Histidine kinase-like ATPase, C-terminal domain"/>
    <property type="match status" value="1"/>
</dbReference>
<dbReference type="RefSeq" id="WP_269608069.1">
    <property type="nucleotide sequence ID" value="NZ_JAPWIJ010000012.1"/>
</dbReference>
<feature type="transmembrane region" description="Helical" evidence="2">
    <location>
        <begin position="198"/>
        <end position="216"/>
    </location>
</feature>
<feature type="transmembrane region" description="Helical" evidence="2">
    <location>
        <begin position="467"/>
        <end position="488"/>
    </location>
</feature>
<feature type="transmembrane region" description="Helical" evidence="2">
    <location>
        <begin position="144"/>
        <end position="160"/>
    </location>
</feature>
<evidence type="ECO:0000313" key="4">
    <source>
        <dbReference type="Proteomes" id="UP001081071"/>
    </source>
</evidence>
<sequence length="812" mass="84039">MAADACACAPDQAPVTTSRAAACTDPRPLHDVAPTAVGAQSGGARIRRLLARFIGIGYLAYLAVTAAQIGHGGATVAWWWTPAALVVAVGPGIALSALSFRAGPAAERAIRITALCAVAGYGAAAVSWLPAWAGDAVSGSSSTWLVRFSGLVGLCAALIWRPVWVAAVQVVATAGSSVINQTALMSPDPLWLRVCTETVWAVGFSGVFVAATIMAVRTSYLLDATEISFARAAATAAASAARERERAKFDALVHDRVLAVLLEAARTTTPHRIPAQARAALSALDEVAASSTDEVVTATAVIDGLRAVITPISESVTLSVAGVEDLASVYPLDAVSAVTDAASEAVRNSIVHAGTAAQTQVALDITTDSLGVVILDRGRGFDPQIVTPGRLGIEHSITGRMTQIPGGRSAITTGVGSGTRVELHWTRTTTSAAAPDQARGVRRITGPTTRLPPAEVVSDLIGITSRWSIAVAAIFLLCAAVATVASITAGMDPAAAIGSLTVLAAGIWIVITVDGDPLNRRWAGACALTAPVQIVLAATGLSEPIGDPLRNAAALSGGLVVCAFLCARGSAGWAWTGHLASCALYTAWTLRAGLDAESASQVVIPAVAVMTAATVFAALLRPAAREVFSLRAAQTVRAAERAAAVASIHEHRRQTARLDDLARPALGHLTEHPSPNSDDKQVLVLLEARLRDGIRARTLDTPALTEAVWDARARGVAVILLDDGALDGCTPEITLRLHHSIVEHLQAARSGTTMTVRITPPRRPHLATITVTTTSGESIRHEYDHTASPITTENFGAQSQSGLLGKGDERSR</sequence>
<evidence type="ECO:0000256" key="2">
    <source>
        <dbReference type="SAM" id="Phobius"/>
    </source>
</evidence>
<reference evidence="3" key="1">
    <citation type="submission" date="2022-12" db="EMBL/GenBank/DDBJ databases">
        <authorList>
            <person name="Krivoruchko A.V."/>
            <person name="Elkin A."/>
        </authorList>
    </citation>
    <scope>NUCLEOTIDE SEQUENCE</scope>
    <source>
        <strain evidence="3">IEGM 1391</strain>
    </source>
</reference>
<keyword evidence="2" id="KW-0812">Transmembrane</keyword>
<protein>
    <recommendedName>
        <fullName evidence="5">ATP-binding protein</fullName>
    </recommendedName>
</protein>
<dbReference type="InterPro" id="IPR036890">
    <property type="entry name" value="HATPase_C_sf"/>
</dbReference>
<evidence type="ECO:0000313" key="3">
    <source>
        <dbReference type="EMBL" id="MCZ4521612.1"/>
    </source>
</evidence>
<feature type="transmembrane region" description="Helical" evidence="2">
    <location>
        <begin position="49"/>
        <end position="71"/>
    </location>
</feature>
<keyword evidence="2" id="KW-1133">Transmembrane helix</keyword>
<keyword evidence="2" id="KW-0472">Membrane</keyword>
<gene>
    <name evidence="3" type="ORF">O4220_24090</name>
</gene>
<feature type="transmembrane region" description="Helical" evidence="2">
    <location>
        <begin position="602"/>
        <end position="620"/>
    </location>
</feature>
<dbReference type="Proteomes" id="UP001081071">
    <property type="component" value="Unassembled WGS sequence"/>
</dbReference>
<name>A0ABT4MKV6_9NOCA</name>
<comment type="caution">
    <text evidence="3">The sequence shown here is derived from an EMBL/GenBank/DDBJ whole genome shotgun (WGS) entry which is preliminary data.</text>
</comment>
<feature type="transmembrane region" description="Helical" evidence="2">
    <location>
        <begin position="77"/>
        <end position="100"/>
    </location>
</feature>
<feature type="compositionally biased region" description="Polar residues" evidence="1">
    <location>
        <begin position="792"/>
        <end position="802"/>
    </location>
</feature>